<comment type="catalytic activity">
    <reaction evidence="13">
        <text>(9Z)-octadecenoyl-[ACP] + H2O = (9Z)-octadecenoate + holo-[ACP] + H(+)</text>
        <dbReference type="Rhea" id="RHEA:15057"/>
        <dbReference type="Rhea" id="RHEA-COMP:9685"/>
        <dbReference type="Rhea" id="RHEA-COMP:9924"/>
        <dbReference type="ChEBI" id="CHEBI:15377"/>
        <dbReference type="ChEBI" id="CHEBI:15378"/>
        <dbReference type="ChEBI" id="CHEBI:30823"/>
        <dbReference type="ChEBI" id="CHEBI:64479"/>
        <dbReference type="ChEBI" id="CHEBI:78783"/>
        <dbReference type="EC" id="3.1.2.14"/>
    </reaction>
</comment>
<dbReference type="CDD" id="cd03447">
    <property type="entry name" value="FAS_MaoC"/>
    <property type="match status" value="1"/>
</dbReference>
<dbReference type="InterPro" id="IPR016452">
    <property type="entry name" value="Fas1/AflB-like"/>
</dbReference>
<dbReference type="Gene3D" id="3.10.129.10">
    <property type="entry name" value="Hotdog Thioesterase"/>
    <property type="match status" value="1"/>
</dbReference>
<dbReference type="SUPFAM" id="SSF54637">
    <property type="entry name" value="Thioesterase/thiol ester dehydrase-isomerase"/>
    <property type="match status" value="2"/>
</dbReference>
<comment type="catalytic activity">
    <reaction evidence="1">
        <text>a (3R)-hydroxyacyl-[ACP] = a (2E)-enoyl-[ACP] + H2O</text>
        <dbReference type="Rhea" id="RHEA:13097"/>
        <dbReference type="Rhea" id="RHEA-COMP:9925"/>
        <dbReference type="Rhea" id="RHEA-COMP:9945"/>
        <dbReference type="ChEBI" id="CHEBI:15377"/>
        <dbReference type="ChEBI" id="CHEBI:78784"/>
        <dbReference type="ChEBI" id="CHEBI:78827"/>
        <dbReference type="EC" id="4.2.1.59"/>
    </reaction>
</comment>
<dbReference type="Gene3D" id="6.10.60.10">
    <property type="match status" value="1"/>
</dbReference>
<dbReference type="GO" id="GO:0004312">
    <property type="term" value="F:fatty acid synthase activity"/>
    <property type="evidence" value="ECO:0007669"/>
    <property type="project" value="InterPro"/>
</dbReference>
<dbReference type="InterPro" id="IPR039569">
    <property type="entry name" value="FAS1-like_DH_region"/>
</dbReference>
<evidence type="ECO:0000256" key="4">
    <source>
        <dbReference type="ARBA" id="ARBA00022801"/>
    </source>
</evidence>
<dbReference type="Gene3D" id="1.20.930.70">
    <property type="match status" value="1"/>
</dbReference>
<dbReference type="InterPro" id="IPR003965">
    <property type="entry name" value="Fatty_acid_synthase"/>
</dbReference>
<evidence type="ECO:0000256" key="3">
    <source>
        <dbReference type="ARBA" id="ARBA00022679"/>
    </source>
</evidence>
<dbReference type="InterPro" id="IPR029069">
    <property type="entry name" value="HotDog_dom_sf"/>
</dbReference>
<comment type="catalytic activity">
    <reaction evidence="15">
        <text>holo-[ACP] + acetyl-CoA = acetyl-[ACP] + CoA</text>
        <dbReference type="Rhea" id="RHEA:41788"/>
        <dbReference type="Rhea" id="RHEA-COMP:9621"/>
        <dbReference type="Rhea" id="RHEA-COMP:9685"/>
        <dbReference type="ChEBI" id="CHEBI:57287"/>
        <dbReference type="ChEBI" id="CHEBI:57288"/>
        <dbReference type="ChEBI" id="CHEBI:64479"/>
        <dbReference type="ChEBI" id="CHEBI:78446"/>
        <dbReference type="EC" id="2.3.1.38"/>
    </reaction>
</comment>
<dbReference type="GO" id="GO:0004318">
    <property type="term" value="F:enoyl-[acyl-carrier-protein] reductase (NADH) activity"/>
    <property type="evidence" value="ECO:0007669"/>
    <property type="project" value="UniProtKB-UniRule"/>
</dbReference>
<feature type="active site" description="For acetyltransferase activity" evidence="17">
    <location>
        <position position="302"/>
    </location>
</feature>
<evidence type="ECO:0000256" key="12">
    <source>
        <dbReference type="ARBA" id="ARBA00048462"/>
    </source>
</evidence>
<protein>
    <submittedName>
        <fullName evidence="19">Acyl transferase domain-containing protein</fullName>
    </submittedName>
</protein>
<keyword evidence="5 16" id="KW-0521">NADP</keyword>
<evidence type="ECO:0000256" key="14">
    <source>
        <dbReference type="ARBA" id="ARBA00048572"/>
    </source>
</evidence>
<evidence type="ECO:0000256" key="5">
    <source>
        <dbReference type="ARBA" id="ARBA00022857"/>
    </source>
</evidence>
<evidence type="ECO:0000256" key="15">
    <source>
        <dbReference type="ARBA" id="ARBA00048835"/>
    </source>
</evidence>
<dbReference type="GO" id="GO:0019171">
    <property type="term" value="F:(3R)-hydroxyacyl-[acyl-carrier-protein] dehydratase activity"/>
    <property type="evidence" value="ECO:0007669"/>
    <property type="project" value="UniProtKB-EC"/>
</dbReference>
<evidence type="ECO:0000256" key="13">
    <source>
        <dbReference type="ARBA" id="ARBA00048536"/>
    </source>
</evidence>
<dbReference type="PIRSF" id="PIRSF005562">
    <property type="entry name" value="FAS_yeast_beta"/>
    <property type="match status" value="1"/>
</dbReference>
<dbReference type="Pfam" id="PF13452">
    <property type="entry name" value="FAS1_DH_region"/>
    <property type="match status" value="1"/>
</dbReference>
<comment type="catalytic activity">
    <reaction evidence="12">
        <text>holo-[ACP] + malonyl-CoA = malonyl-[ACP] + CoA</text>
        <dbReference type="Rhea" id="RHEA:41792"/>
        <dbReference type="Rhea" id="RHEA-COMP:9623"/>
        <dbReference type="Rhea" id="RHEA-COMP:9685"/>
        <dbReference type="ChEBI" id="CHEBI:57287"/>
        <dbReference type="ChEBI" id="CHEBI:57384"/>
        <dbReference type="ChEBI" id="CHEBI:64479"/>
        <dbReference type="ChEBI" id="CHEBI:78449"/>
        <dbReference type="EC" id="2.3.1.39"/>
    </reaction>
</comment>
<dbReference type="Proteomes" id="UP000325433">
    <property type="component" value="Unassembled WGS sequence"/>
</dbReference>
<evidence type="ECO:0000259" key="18">
    <source>
        <dbReference type="SMART" id="SM00827"/>
    </source>
</evidence>
<dbReference type="Gene3D" id="3.30.70.3330">
    <property type="match status" value="1"/>
</dbReference>
<name>A0A5N6VYD9_9EURO</name>
<dbReference type="PANTHER" id="PTHR10982:SF21">
    <property type="entry name" value="FATTY ACID SYNTHASE SUBUNIT BETA"/>
    <property type="match status" value="1"/>
</dbReference>
<evidence type="ECO:0000256" key="11">
    <source>
        <dbReference type="ARBA" id="ARBA00048237"/>
    </source>
</evidence>
<dbReference type="Pfam" id="PF22235">
    <property type="entry name" value="FAS1_thioest_ins"/>
    <property type="match status" value="1"/>
</dbReference>
<feature type="domain" description="Malonyl-CoA:ACP transacylase (MAT)" evidence="18">
    <location>
        <begin position="1697"/>
        <end position="2070"/>
    </location>
</feature>
<comment type="similarity">
    <text evidence="2 16">Belongs to the fungal fatty acid synthetase subunit beta family.</text>
</comment>
<gene>
    <name evidence="19" type="ORF">BDV41DRAFT_577393</name>
</gene>
<feature type="active site" description="For malonyltransferase activity" evidence="17">
    <location>
        <position position="1858"/>
    </location>
</feature>
<dbReference type="GO" id="GO:0004314">
    <property type="term" value="F:[acyl-carrier-protein] S-malonyltransferase activity"/>
    <property type="evidence" value="ECO:0007669"/>
    <property type="project" value="UniProtKB-EC"/>
</dbReference>
<dbReference type="Gene3D" id="3.40.366.10">
    <property type="entry name" value="Malonyl-Coenzyme A Acyl Carrier Protein, domain 2"/>
    <property type="match status" value="3"/>
</dbReference>
<dbReference type="Pfam" id="PF00698">
    <property type="entry name" value="Acyl_transf_1"/>
    <property type="match status" value="1"/>
</dbReference>
<dbReference type="InterPro" id="IPR013785">
    <property type="entry name" value="Aldolase_TIM"/>
</dbReference>
<dbReference type="SUPFAM" id="SSF52151">
    <property type="entry name" value="FabD/lysophospholipase-like"/>
    <property type="match status" value="2"/>
</dbReference>
<dbReference type="GO" id="GO:0006633">
    <property type="term" value="P:fatty acid biosynthetic process"/>
    <property type="evidence" value="ECO:0007669"/>
    <property type="project" value="InterPro"/>
</dbReference>
<keyword evidence="4 16" id="KW-0378">Hydrolase</keyword>
<dbReference type="Gene3D" id="6.10.140.1400">
    <property type="match status" value="1"/>
</dbReference>
<dbReference type="InterPro" id="IPR002539">
    <property type="entry name" value="MaoC-like_dom"/>
</dbReference>
<evidence type="ECO:0000313" key="19">
    <source>
        <dbReference type="EMBL" id="KAE8312699.1"/>
    </source>
</evidence>
<dbReference type="Pfam" id="PF01575">
    <property type="entry name" value="MaoC_dehydratas"/>
    <property type="match status" value="1"/>
</dbReference>
<dbReference type="FunFam" id="3.40.366.10:FF:000006">
    <property type="entry name" value="Fatty acid synthase beta subunit dehydratase"/>
    <property type="match status" value="1"/>
</dbReference>
<dbReference type="Pfam" id="PF08354">
    <property type="entry name" value="Fas1-AflB-like_hel"/>
    <property type="match status" value="1"/>
</dbReference>
<dbReference type="InterPro" id="IPR001227">
    <property type="entry name" value="Ac_transferase_dom_sf"/>
</dbReference>
<dbReference type="InterPro" id="IPR014043">
    <property type="entry name" value="Acyl_transferase_dom"/>
</dbReference>
<dbReference type="SMART" id="SM00827">
    <property type="entry name" value="PKS_AT"/>
    <property type="match status" value="1"/>
</dbReference>
<evidence type="ECO:0000256" key="10">
    <source>
        <dbReference type="ARBA" id="ARBA00033756"/>
    </source>
</evidence>
<evidence type="ECO:0000256" key="2">
    <source>
        <dbReference type="ARBA" id="ARBA00010009"/>
    </source>
</evidence>
<keyword evidence="9" id="KW-0511">Multifunctional enzyme</keyword>
<keyword evidence="6 16" id="KW-0560">Oxidoreductase</keyword>
<proteinExistence type="inferred from homology"/>
<evidence type="ECO:0000256" key="6">
    <source>
        <dbReference type="ARBA" id="ARBA00023002"/>
    </source>
</evidence>
<dbReference type="PRINTS" id="PR01483">
    <property type="entry name" value="FASYNTHASE"/>
</dbReference>
<dbReference type="InterPro" id="IPR032088">
    <property type="entry name" value="SAT"/>
</dbReference>
<evidence type="ECO:0000256" key="8">
    <source>
        <dbReference type="ARBA" id="ARBA00023239"/>
    </source>
</evidence>
<comment type="subunit">
    <text evidence="10">[Alpha(6)beta(6)] hexamers of two multifunctional subunits (alpha and beta).</text>
</comment>
<reference evidence="20" key="1">
    <citation type="submission" date="2019-04" db="EMBL/GenBank/DDBJ databases">
        <title>Friends and foes A comparative genomics studyof 23 Aspergillus species from section Flavi.</title>
        <authorList>
            <consortium name="DOE Joint Genome Institute"/>
            <person name="Kjaerbolling I."/>
            <person name="Vesth T."/>
            <person name="Frisvad J.C."/>
            <person name="Nybo J.L."/>
            <person name="Theobald S."/>
            <person name="Kildgaard S."/>
            <person name="Isbrandt T."/>
            <person name="Kuo A."/>
            <person name="Sato A."/>
            <person name="Lyhne E.K."/>
            <person name="Kogle M.E."/>
            <person name="Wiebenga A."/>
            <person name="Kun R.S."/>
            <person name="Lubbers R.J."/>
            <person name="Makela M.R."/>
            <person name="Barry K."/>
            <person name="Chovatia M."/>
            <person name="Clum A."/>
            <person name="Daum C."/>
            <person name="Haridas S."/>
            <person name="He G."/>
            <person name="LaButti K."/>
            <person name="Lipzen A."/>
            <person name="Mondo S."/>
            <person name="Riley R."/>
            <person name="Salamov A."/>
            <person name="Simmons B.A."/>
            <person name="Magnuson J.K."/>
            <person name="Henrissat B."/>
            <person name="Mortensen U.H."/>
            <person name="Larsen T.O."/>
            <person name="Devries R.P."/>
            <person name="Grigoriev I.V."/>
            <person name="Machida M."/>
            <person name="Baker S.E."/>
            <person name="Andersen M.R."/>
        </authorList>
    </citation>
    <scope>NUCLEOTIDE SEQUENCE [LARGE SCALE GENOMIC DNA]</scope>
    <source>
        <strain evidence="20">CBS 130015</strain>
    </source>
</reference>
<accession>A0A5N6VYD9</accession>
<evidence type="ECO:0000256" key="1">
    <source>
        <dbReference type="ARBA" id="ARBA00001055"/>
    </source>
</evidence>
<organism evidence="19 20">
    <name type="scientific">Aspergillus transmontanensis</name>
    <dbReference type="NCBI Taxonomy" id="1034304"/>
    <lineage>
        <taxon>Eukaryota</taxon>
        <taxon>Fungi</taxon>
        <taxon>Dikarya</taxon>
        <taxon>Ascomycota</taxon>
        <taxon>Pezizomycotina</taxon>
        <taxon>Eurotiomycetes</taxon>
        <taxon>Eurotiomycetidae</taxon>
        <taxon>Eurotiales</taxon>
        <taxon>Aspergillaceae</taxon>
        <taxon>Aspergillus</taxon>
        <taxon>Aspergillus subgen. Circumdati</taxon>
    </lineage>
</organism>
<evidence type="ECO:0000256" key="7">
    <source>
        <dbReference type="ARBA" id="ARBA00023027"/>
    </source>
</evidence>
<dbReference type="InterPro" id="IPR050830">
    <property type="entry name" value="Fungal_FAS"/>
</dbReference>
<dbReference type="EMBL" id="ML738331">
    <property type="protein sequence ID" value="KAE8312699.1"/>
    <property type="molecule type" value="Genomic_DNA"/>
</dbReference>
<dbReference type="InterPro" id="IPR013565">
    <property type="entry name" value="Fas1/AflB-like_central"/>
</dbReference>
<dbReference type="GO" id="GO:0016297">
    <property type="term" value="F:fatty acyl-[ACP] hydrolase activity"/>
    <property type="evidence" value="ECO:0007669"/>
    <property type="project" value="UniProtKB-EC"/>
</dbReference>
<dbReference type="GO" id="GO:0004313">
    <property type="term" value="F:[acyl-carrier-protein] S-acetyltransferase activity"/>
    <property type="evidence" value="ECO:0007669"/>
    <property type="project" value="UniProtKB-EC"/>
</dbReference>
<keyword evidence="8" id="KW-0456">Lyase</keyword>
<keyword evidence="3 16" id="KW-0808">Transferase</keyword>
<sequence>MDKSVEMEEVAIPLSPDSAATAAMKPLSPCRPVLSSSNFSFSVEFQYRDIAFSLTVPDAYSTLHTLQRDAFLRSISLSGTNDIKQPVELALTYIEFLLSQKEIAAAGLAVLLKAFNIQFLGRTDIHSLIAELTSRSEQRRRWLRIYYHAVNRGYESGLEEHGKGVDYIRSGFFQNVEMNQFHVMALFGGQGDASLTCLEELSELYNTYQSMLERFLRRMGSRLAELCRLPQCRSYYHQRYLDIEAWITDATVAPDSAFVASAPVSVPVIGLLSLARYIVTCHILDISPGKMRALLRATTGHSQGLLVSIIVAISDSWESLYDNSTLLVDVLFWLGWECHNCAPQIAIPAMSTRSDERDVDCDTPSYMLSVRGATRCEVENILIHMNRRLRRESQLYLALANAQDHFVVAGPYSSLLHLTSYLQGICTSGPNQSHIPFSSRRPSLQHSFLPISTPFHTPYLRSAADSLKKRFSDRCILPQQLAIPVYDTRTGHDIRASNGDVLHLAFDAIAHEICDWPATLACSLNMSARRPPVSHIIVFDRSGLGSLVKKLKEGQGVRVIQGSNLDSRDPELGTMKDLFSPLLLESATRLQSWGQRFQPRLVPGAKIRIETRLTRLLGTPPIMVAGMTPTTMHWDFVAAIMNAGYHAELAGGGYHTADGMASALDQLVKNVPAGQGITCNLIYANPRAIRWQIALLRRLSHAGVAIDGLTFGAGVPSLDVVKEYIQTLNLRHIGFKPGSAAAIRDVVSIARAHPNFPVILQWTGGRGGGHHSCEDFHAPILDMYGLLRQQPNIYMVAGSGFGSSGSIYPYLTGSWSVTMGYASMPFDGVLLGSCMMVAKEAHTSKAVKDIITSTSGLDDNDWEKTYDGPAGGIVTVLSELGEPIHKIATRGVRLWAEMDKTVFSLPRQDRVAYLTKHRDMIIHRLNADFAKPWFGRNSQGAVVDLKEMTYAEVMNRLVELMYIRHQKRWIHASYVSFTFAFAARTLERLLGELGDSQHLSRVSLELDPPGFVRAFITACPAAAAEVLNPEDVSFFLMKTRKDNQKPVNFIPALSDDFEYYFKKDSLWQSEDIDAVIGQDPGRVCILQGPVAAQYSCDRGESAKEILDTLLYSLSDCFQRDMCAEELTIGIDSGLVTPDSWSAVSPDTKDLFMEGISTPSSTTLSDSSDDPCICSSTVPYSSDRNVPVWVRAVLEDRFVLQGRLRQKNPFREYVEKYPESSIRYSPGRSEVSVTAQDSPDIRSSMTITCQNGVDVIVELRPPYKADNLQLLYQFDPSRVPFRLSEIMEGRNERIKSLYSELWLGERTISRMDLHSTFTGRPIKLTRERFEKLALTVGEAFPDHRIVSSDSDILPISVGIIIAWDVISRPLVLLDIEGDLLRLVHRSNTIAYNPGAAPLRLGETVTSQSRVQAVYIEDTGKVVVIKARVIRSGEHVLTITSTFLLRGSFHNVENTFRKTELYDWTINVQSSLEETLLKSRKWFHPLAALPSLVGKSVVFNIESHFAYKKNGHTSLQVTGQAHTRTGFKLEHIGDVDFICDDCIGNPVSEFLERKGIAQGGRIDFRRPGWPGPSSFEIQMPASNNAYAQVSQDFNPIHVSSIFASFAQLPGTLSHGMCTSAILTAVLENLVLENDRSRLRRFSAAFLGMIMPSERLAVRLEHVGMVEGRMRFVIEACRTGNGEKVMDVKAEVEQPTTAYLFTGQGSQSKGMGMDLYDRSPSAKGLWDEIDAHLYDAYGMPDTLLVRTFSLTRKIGWSVLDIVRNNPKTLTIHFGGKQGRKIRENYLSITAETGLSNGDRMQKPVLAGLTPTSASYTFHDPRGLLYSTQFAQPTILLFEAAAFAEMRAKGYVSREAVYAGHSLGEYGALSALSEFIPTIALVELAFYRGLMMQASVARDGEESATYGMVAVNPERVGKVFDQASLSTMVCTIAAESQELLEIVNFNVDGEQYVCSGTSTNLYVLGKLMDHIAQCPSGAKQVQAMRDSTDASTTELHRVIHDLLHHAKTLPQPIELQRGQATIPLQGIDVPFHSSHLRSTVNAFRQCLLRPGLLVGNVDAEQLEGKYIPNLMAQPFSLDEKYIRQAFDLTQSPVLGEMLGV</sequence>
<dbReference type="GO" id="GO:0004321">
    <property type="term" value="F:fatty-acyl-CoA synthase activity"/>
    <property type="evidence" value="ECO:0007669"/>
    <property type="project" value="UniProtKB-EC"/>
</dbReference>
<keyword evidence="7 16" id="KW-0520">NAD</keyword>
<evidence type="ECO:0000256" key="17">
    <source>
        <dbReference type="PIRSR" id="PIRSR005562-1"/>
    </source>
</evidence>
<evidence type="ECO:0000313" key="20">
    <source>
        <dbReference type="Proteomes" id="UP000325433"/>
    </source>
</evidence>
<dbReference type="PANTHER" id="PTHR10982">
    <property type="entry name" value="MALONYL COA-ACYL CARRIER PROTEIN TRANSACYLASE"/>
    <property type="match status" value="1"/>
</dbReference>
<dbReference type="InterPro" id="IPR016035">
    <property type="entry name" value="Acyl_Trfase/lysoPLipase"/>
</dbReference>
<dbReference type="Pfam" id="PF17951">
    <property type="entry name" value="FAS_meander"/>
    <property type="match status" value="1"/>
</dbReference>
<keyword evidence="20" id="KW-1185">Reference proteome</keyword>
<evidence type="ECO:0000256" key="9">
    <source>
        <dbReference type="ARBA" id="ARBA00023268"/>
    </source>
</evidence>
<dbReference type="SUPFAM" id="SSF51395">
    <property type="entry name" value="FMN-linked oxidoreductases"/>
    <property type="match status" value="1"/>
</dbReference>
<comment type="catalytic activity">
    <reaction evidence="14">
        <text>a 2,3-saturated acyl-[ACP] + NAD(+) = a (2E)-enoyl-[ACP] + NADH + H(+)</text>
        <dbReference type="Rhea" id="RHEA:10240"/>
        <dbReference type="Rhea" id="RHEA-COMP:9925"/>
        <dbReference type="Rhea" id="RHEA-COMP:9926"/>
        <dbReference type="ChEBI" id="CHEBI:15378"/>
        <dbReference type="ChEBI" id="CHEBI:57540"/>
        <dbReference type="ChEBI" id="CHEBI:57945"/>
        <dbReference type="ChEBI" id="CHEBI:78784"/>
        <dbReference type="ChEBI" id="CHEBI:78785"/>
        <dbReference type="EC" id="1.3.1.9"/>
    </reaction>
</comment>
<dbReference type="GO" id="GO:0005835">
    <property type="term" value="C:fatty acid synthase complex"/>
    <property type="evidence" value="ECO:0007669"/>
    <property type="project" value="UniProtKB-UniRule"/>
</dbReference>
<dbReference type="Pfam" id="PF16073">
    <property type="entry name" value="SAT"/>
    <property type="match status" value="1"/>
</dbReference>
<dbReference type="Gene3D" id="1.20.1050.120">
    <property type="match status" value="1"/>
</dbReference>
<evidence type="ECO:0000256" key="16">
    <source>
        <dbReference type="PIRNR" id="PIRNR005562"/>
    </source>
</evidence>
<dbReference type="InterPro" id="IPR040883">
    <property type="entry name" value="FAS_meander"/>
</dbReference>
<dbReference type="Gene3D" id="3.20.20.70">
    <property type="entry name" value="Aldolase class I"/>
    <property type="match status" value="1"/>
</dbReference>
<comment type="catalytic activity">
    <reaction evidence="11">
        <text>acetyl-CoA + n malonyl-CoA + 2n NADPH + 4n H(+) = a long-chain-acyl-CoA + n CoA + n CO2 + 2n NADP(+).</text>
        <dbReference type="EC" id="2.3.1.86"/>
    </reaction>
</comment>
<dbReference type="Gene3D" id="6.20.240.10">
    <property type="match status" value="1"/>
</dbReference>
<dbReference type="FunFam" id="3.20.20.70:FF:000078">
    <property type="entry name" value="Fatty acid synthase beta subunit dehydratase"/>
    <property type="match status" value="1"/>
</dbReference>